<evidence type="ECO:0000256" key="7">
    <source>
        <dbReference type="SAM" id="SignalP"/>
    </source>
</evidence>
<feature type="compositionally biased region" description="Acidic residues" evidence="5">
    <location>
        <begin position="620"/>
        <end position="634"/>
    </location>
</feature>
<keyword evidence="10" id="KW-1185">Reference proteome</keyword>
<evidence type="ECO:0000256" key="2">
    <source>
        <dbReference type="ARBA" id="ARBA00022737"/>
    </source>
</evidence>
<feature type="compositionally biased region" description="Polar residues" evidence="5">
    <location>
        <begin position="1512"/>
        <end position="1526"/>
    </location>
</feature>
<keyword evidence="2" id="KW-0677">Repeat</keyword>
<evidence type="ECO:0000256" key="5">
    <source>
        <dbReference type="SAM" id="MobiDB-lite"/>
    </source>
</evidence>
<evidence type="ECO:0000256" key="4">
    <source>
        <dbReference type="PROSITE-ProRule" id="PRU00076"/>
    </source>
</evidence>
<dbReference type="InterPro" id="IPR000742">
    <property type="entry name" value="EGF"/>
</dbReference>
<feature type="compositionally biased region" description="Acidic residues" evidence="5">
    <location>
        <begin position="2559"/>
        <end position="2580"/>
    </location>
</feature>
<dbReference type="PROSITE" id="PS50024">
    <property type="entry name" value="SEA"/>
    <property type="match status" value="1"/>
</dbReference>
<feature type="compositionally biased region" description="Acidic residues" evidence="5">
    <location>
        <begin position="402"/>
        <end position="448"/>
    </location>
</feature>
<feature type="compositionally biased region" description="Polar residues" evidence="5">
    <location>
        <begin position="1963"/>
        <end position="1972"/>
    </location>
</feature>
<keyword evidence="3 4" id="KW-1015">Disulfide bond</keyword>
<feature type="compositionally biased region" description="Low complexity" evidence="5">
    <location>
        <begin position="1543"/>
        <end position="1555"/>
    </location>
</feature>
<comment type="caution">
    <text evidence="4">Lacks conserved residue(s) required for the propagation of feature annotation.</text>
</comment>
<name>A0ABM1NJ83_NICVS</name>
<evidence type="ECO:0000259" key="9">
    <source>
        <dbReference type="PROSITE" id="PS50026"/>
    </source>
</evidence>
<feature type="compositionally biased region" description="Low complexity" evidence="5">
    <location>
        <begin position="1936"/>
        <end position="1949"/>
    </location>
</feature>
<feature type="domain" description="EGF-like" evidence="9">
    <location>
        <begin position="4907"/>
        <end position="4945"/>
    </location>
</feature>
<feature type="compositionally biased region" description="Acidic residues" evidence="5">
    <location>
        <begin position="1452"/>
        <end position="1470"/>
    </location>
</feature>
<feature type="domain" description="SEA" evidence="8">
    <location>
        <begin position="4783"/>
        <end position="4910"/>
    </location>
</feature>
<evidence type="ECO:0000259" key="8">
    <source>
        <dbReference type="PROSITE" id="PS50024"/>
    </source>
</evidence>
<feature type="compositionally biased region" description="Basic and acidic residues" evidence="5">
    <location>
        <begin position="2543"/>
        <end position="2558"/>
    </location>
</feature>
<dbReference type="InterPro" id="IPR031866">
    <property type="entry name" value="DUF4758"/>
</dbReference>
<dbReference type="SUPFAM" id="SSF57184">
    <property type="entry name" value="Growth factor receptor domain"/>
    <property type="match status" value="1"/>
</dbReference>
<protein>
    <submittedName>
        <fullName evidence="11">Uncharacterized protein LOC108569731</fullName>
    </submittedName>
</protein>
<feature type="compositionally biased region" description="Polar residues" evidence="5">
    <location>
        <begin position="1721"/>
        <end position="1733"/>
    </location>
</feature>
<keyword evidence="6" id="KW-0812">Transmembrane</keyword>
<dbReference type="PROSITE" id="PS01187">
    <property type="entry name" value="EGF_CA"/>
    <property type="match status" value="1"/>
</dbReference>
<feature type="compositionally biased region" description="Low complexity" evidence="5">
    <location>
        <begin position="1707"/>
        <end position="1716"/>
    </location>
</feature>
<dbReference type="PANTHER" id="PTHR39072:SF2">
    <property type="match status" value="1"/>
</dbReference>
<feature type="region of interest" description="Disordered" evidence="5">
    <location>
        <begin position="5050"/>
        <end position="5071"/>
    </location>
</feature>
<feature type="region of interest" description="Disordered" evidence="5">
    <location>
        <begin position="1643"/>
        <end position="1805"/>
    </location>
</feature>
<accession>A0ABM1NJ83</accession>
<dbReference type="SMART" id="SM00181">
    <property type="entry name" value="EGF"/>
    <property type="match status" value="3"/>
</dbReference>
<dbReference type="SUPFAM" id="SSF82671">
    <property type="entry name" value="SEA domain"/>
    <property type="match status" value="1"/>
</dbReference>
<feature type="region of interest" description="Disordered" evidence="5">
    <location>
        <begin position="3225"/>
        <end position="3257"/>
    </location>
</feature>
<feature type="region of interest" description="Disordered" evidence="5">
    <location>
        <begin position="5250"/>
        <end position="5279"/>
    </location>
</feature>
<dbReference type="PROSITE" id="PS00022">
    <property type="entry name" value="EGF_1"/>
    <property type="match status" value="1"/>
</dbReference>
<dbReference type="Gene3D" id="2.10.25.10">
    <property type="entry name" value="Laminin"/>
    <property type="match status" value="1"/>
</dbReference>
<feature type="compositionally biased region" description="Basic and acidic residues" evidence="5">
    <location>
        <begin position="1877"/>
        <end position="1893"/>
    </location>
</feature>
<feature type="chain" id="PRO_5046685724" evidence="7">
    <location>
        <begin position="26"/>
        <end position="5314"/>
    </location>
</feature>
<dbReference type="SUPFAM" id="SSF57196">
    <property type="entry name" value="EGF/Laminin"/>
    <property type="match status" value="1"/>
</dbReference>
<organism evidence="10 11">
    <name type="scientific">Nicrophorus vespilloides</name>
    <name type="common">Boreal carrion beetle</name>
    <dbReference type="NCBI Taxonomy" id="110193"/>
    <lineage>
        <taxon>Eukaryota</taxon>
        <taxon>Metazoa</taxon>
        <taxon>Ecdysozoa</taxon>
        <taxon>Arthropoda</taxon>
        <taxon>Hexapoda</taxon>
        <taxon>Insecta</taxon>
        <taxon>Pterygota</taxon>
        <taxon>Neoptera</taxon>
        <taxon>Endopterygota</taxon>
        <taxon>Coleoptera</taxon>
        <taxon>Polyphaga</taxon>
        <taxon>Staphyliniformia</taxon>
        <taxon>Silphidae</taxon>
        <taxon>Nicrophorinae</taxon>
        <taxon>Nicrophorus</taxon>
    </lineage>
</organism>
<dbReference type="InterPro" id="IPR009030">
    <property type="entry name" value="Growth_fac_rcpt_cys_sf"/>
</dbReference>
<feature type="compositionally biased region" description="Polar residues" evidence="5">
    <location>
        <begin position="1904"/>
        <end position="1926"/>
    </location>
</feature>
<reference evidence="11" key="1">
    <citation type="submission" date="2025-08" db="UniProtKB">
        <authorList>
            <consortium name="RefSeq"/>
        </authorList>
    </citation>
    <scope>IDENTIFICATION</scope>
    <source>
        <tissue evidence="11">Whole Larva</tissue>
    </source>
</reference>
<evidence type="ECO:0000313" key="11">
    <source>
        <dbReference type="RefSeq" id="XP_017786883.1"/>
    </source>
</evidence>
<dbReference type="Pfam" id="PF07645">
    <property type="entry name" value="EGF_CA"/>
    <property type="match status" value="1"/>
</dbReference>
<dbReference type="InterPro" id="IPR036364">
    <property type="entry name" value="SEA_dom_sf"/>
</dbReference>
<dbReference type="RefSeq" id="XP_017786883.1">
    <property type="nucleotide sequence ID" value="XM_017931394.1"/>
</dbReference>
<feature type="region of interest" description="Disordered" evidence="5">
    <location>
        <begin position="396"/>
        <end position="456"/>
    </location>
</feature>
<feature type="region of interest" description="Disordered" evidence="5">
    <location>
        <begin position="2537"/>
        <end position="2583"/>
    </location>
</feature>
<dbReference type="Pfam" id="PF15950">
    <property type="entry name" value="DUF4758"/>
    <property type="match status" value="5"/>
</dbReference>
<evidence type="ECO:0000313" key="10">
    <source>
        <dbReference type="Proteomes" id="UP000695000"/>
    </source>
</evidence>
<feature type="compositionally biased region" description="Acidic residues" evidence="5">
    <location>
        <begin position="1753"/>
        <end position="1782"/>
    </location>
</feature>
<dbReference type="CDD" id="cd00054">
    <property type="entry name" value="EGF_CA"/>
    <property type="match status" value="1"/>
</dbReference>
<dbReference type="GeneID" id="108569731"/>
<feature type="disulfide bond" evidence="4">
    <location>
        <begin position="4982"/>
        <end position="4991"/>
    </location>
</feature>
<dbReference type="InterPro" id="IPR000152">
    <property type="entry name" value="EGF-type_Asp/Asn_hydroxyl_site"/>
</dbReference>
<dbReference type="PANTHER" id="PTHR39072">
    <property type="entry name" value="RE48511P"/>
    <property type="match status" value="1"/>
</dbReference>
<feature type="region of interest" description="Disordered" evidence="5">
    <location>
        <begin position="559"/>
        <end position="648"/>
    </location>
</feature>
<feature type="transmembrane region" description="Helical" evidence="6">
    <location>
        <begin position="4997"/>
        <end position="5022"/>
    </location>
</feature>
<dbReference type="InterPro" id="IPR018097">
    <property type="entry name" value="EGF_Ca-bd_CS"/>
</dbReference>
<feature type="region of interest" description="Disordered" evidence="5">
    <location>
        <begin position="1836"/>
        <end position="1988"/>
    </location>
</feature>
<gene>
    <name evidence="11" type="primary">LOC108569731</name>
</gene>
<keyword evidence="6" id="KW-1133">Transmembrane helix</keyword>
<sequence>MRDMLQPRNIFLLTAVLLLIASIQGDGDIESSPRQRRQSGQDVTTVLLVDSHGRSTFGRFLSVKPDVGLLTSTARTFIQEGVTTEYATQVLGTTLDNGRLYAHLLTKSSRVLYDNDSPTRSYNDKKKWNIDQNLIDKGNFVKNTDYISPNQVDKPFVVFPTTKPDLYKYKETFSEEELLSQSSNNARVPFAKDSDRNQNNVKVFQIHPQKHIDLIRKEENDEINVISKDDIEASKVKEWDNLPTFTVRNEFSPSGFSFLGDLPEYDVNTEKSKPTTAADRKAKLLFRGGIPNKQDLKTVTYTGFADFTTTVGDTVIVFTPQTEEPLKEINNQVTKIKGEATLIEPQIATKLKTFLTHEPGIATKTVEGHKLTMQTLLPTMVIDAATRKAKNEQLDKYHVEDQTEMEDEAEAVTEAETESETQAETETEAEDEAEIDEDEEQEDEEHEDNEAKLSVLFEEQKPTPVLTTIETTETATIKFTDDIIQSSETQLPPMLSRPSEEEISKFFNILQQQEAQKETQPLNTASTIFYDEEPSTMKEAFGGATTIFFEDEPTLIAQTTESQEEYATTTEEEEEEEEILERQTTENAVAHTTHKEPETTTHEEPTTTTTTTAKTTTTEREEEVTTQEQQEEPATEAQPTENEEECADGQKIVPVTLLKTLTYVTTYFIPLETNNVESTSTSVKFNEVVSTETTFNTIDCTVLPSIVDTTIIPSEIITTTTEEITTTESEPTTTEQLTTTEALETTPFEITTERRHVTESEPETTELTTDSGEEIELLFKTLYTTYTYLTTFFQESTSSISSRKVVVTNVITSTIEPGMEMSDDAVKGLVSGGDFKTKAVSFEDFEISPSAVGIGSATNLPVLNEEQENAVEATPALSDDLVNTAIKTYYTTYTYFTTIFVDGETEISSRTEVYTNFVTPTQAVEEIKPTVTVRFGDDEGIITDDESLLKSKIQALNISPDNAYNSTINRQKSENENIILDNNILQSKNYHAIEGTTTDSNDLLDLSEYETISTMVTDVRSSTSEGDKRVINENSNGEGNVLLDDQIVSESNNESEIIPSPTLLLQTSYTTFTYFTTMYQGTTASNVVSRLETVTNVVTETLTPTKSLSVEDLTLPITYYTTYTYWTTLYKDGTTKITNREETVSNIVSPTETAKIEPTVLNDLIKPTQVDGEDLTTFYTTFTYFTTAYNGSSSVINSRLETVTNILNKTEEIESNHIARAIGQANANKIEEEKPKPTEILPSIRPTGLLSTIASTVENEGIKTILSTDVYGTYIDGLYAKVLESTEIIVTPTVAPSEKLKPTGVVSINQGKVVDVDGISTLFYTTQAVGTYISNLYAQVIESTSSLVVDEEKKALQTDTPATQRTGLVRLIDGSIIHSDTTIVYQSKVLGTLIDGTYAHIIESTSSFITKSAEPVITPTATVLEEITPTALPIAPSPVVIEGSISDSSKVEEDDTESPEEEEETSTEDGDNTRVKSRLTFSSRKRTFTPVIRPFASRPKPTFAPKRKGSKPSATTITRSDFTPTVTAIPASKSRGFGNNRKSSSSIQPASASGSRRFTRPKSSTFASNIGPSSTYSPNRGRSSGRVQPSSAFGSSSRRSGFRSSTLSSSIPRPSSAYNGNNRFRIRPTLASTLSRGLNTVTVPSVVSDEENDLTTQVTDNPEDLEATTTESSSRRSQNPLLKFRRPPIARPPTTPRSLKGSKNTKKVTTTAKPAARSLFNRPSSNSIQNRARPNNGLFPRRNLFTTTTPPPEPEEEEEEEEDLAEDIDYGDRDDEDDDTEYESSVNDEQTEVAPEQARNGRAFSPIQIRPFAGLKRRSKRETALDAFTQIQIREKRQSFSRFRRPGLQRTTTTTEAPPPPETEAPKKRGRFAPKPRIHERARTEHTRNEHTTQRIAPSRPTHGRSQFTLRDTNSRSSFKRPSTEGSRIRKPTPRPSSRSRSQTESNSRPKTTSRARPKSPRRGTTASRQRANNQNNQENETNFVLPKSDGTITVTHQIPIEVTIPVVNGKITEYRNVVTAQLSTEVLTPKQYSTTTNPYGKDITVLLSESTGFGANGATQITKYTLNESPTTTVIFTPTTIRGRRTSFSHVIPSTVYVVEPVVNTIAPPPLAQGPLANILLSQLLLGNNPIQQQPNLLGLQNQVVAGTPTTEYKTRTTTYVTTVTSETSTVIPLTFRGKEILTTIIDSSVNVITATEFLTETVVVTPTPLLQQNNQLNSLLVPFLLQQQQQQQQQQVFQQPNIFQSPAGVLNLNNEELFKQSLFAAQDKQNLAIEDEAIERYQTVDDVTEPPKRKSSRKKNKKPTPSPPPKETSVITLYVSGRTPGEFSTILSTVVVGEDNRKKREASYIPVEPSRVIPQIILTTLDQHLMPAIGDFDFPQASIPTESLENVIDVSKQFVTESPYIRPTKAKIAINQSSGNFLALEEYLGQPSDIPKNYHRKRIIVKKRKNRRRVVVTKKRILNPSTKLNEDEGVVVKPTRRVRVRKIKHTISPISQTFASTTETYFSSSEFSTNHSESFKDLASTDDFNSLENKLDNINNKNKDNDDKDINENKNIDDEDVDDDDTDIKDEDEMEEDKVSEASGIEHMQEVVTPPVSVDSEEDLEDETQTANFIDLDSSTETHKFFEDSEENLITNKSLPEYEPFFPEISESIDASGLLAKTTVITAVETITKTTLQSKLRTYTFVVTRVSGDEQVITSTTEVKPHTKTVTITEPTTRYTTLTLLDLDATETIPFIPMTVTPSMESSKEPSIQDDRGRALEEARYNLATRVMSNGVELIVAGDKSTLPGDYRRVLPNTQKAVTLKPSTVSNNMMMVIPTNIESLSSSLYPNQFVTKTCLTTFTYLTTYLDNGTTTVSSHEQVVSNIATEERNTGKILATPTMGITLTQYPKLEVGTFVTTYTYLNTILDGEQPLVVTSKKVVTNTVTAPDDYLSLFRSNEEPIKHTNTYYSTIGLEKTLYEGQISKVVSTNEVVTQVVITESVPVKATATMTSYIAVDKPQESETVKTYFVTYTYNETLVDNGNTVTNRRVVTSSDVVTEKLFLQPKSIINSAPIANKKKNEALNIYATKTYFTTFTYLTTLETVRDNNTSTVINSHSKIVENIVTESVDHQQFDKKVLNSLKKEVKEGGTSITKVVTLNNGQKLEITAVPKIKPTKVLPIEKTKMPEISSSTPVIESSKPNVITGSTIIFVDDDPFAQSTPSIKTKSKNALNSLLSSEIVKQTKRKVAPTKSSSAKAEGSTKRKPGTNKVAKPAAAASPVSSLLGSINIQALTPVLNAMAGLIQHNLKAPRRNDTVVTTTTPRVEVVENEVQNRSPIYIPVGGLTDIETAESENIAVSWHDMKNLIGKSTHESPLLTGGIPISPGEIITTNSDVIVGKPGRIGPRIPAIPLINPDASTINPQDIQGMKPPPAPVSWLKRYTEQPSVNHASNNDYEGSPPKIPIRGANLVRNNKPQHTIPFLKNSEIDLIVRPSQILLPEVIERSTGQPLLVNIQPSQVAFVNIPHNRTTALIYGGSTEPHVNGQYFDDPSPYPQPEFSAIEAFNNGVPQFASVYNQKEVGGVIKVATHSMPISEIRPSRPLIHIESHVNNHDINVDVPPLSFSLMNQGNDFSGHIINHADVQLPSLPFNIDKHANQHRPRPPLPDLKDYLIPPPMQGAYNRPSIPINLDDIGDHTDDDLPNEAGEVIQESNSRPLIPGQVPFEVLKANATNYAQENEIINFKPNIEQPRPFDRRSTTPPPLTNEVYPEHRITNQAKPVHHTPRPQPNFIKFPSEPRPINRIKPNEEINRPTVPFGVRIKPMDIPYQRPIPTSNNNMGVLRYPPNNQYVHRYPERPSISHGNVQTRYPPHGNQQFTNTKNNNYGSYTIPPTVFNGTYPTSLFTIAPSIYNPGGNLFTVPSNPDNKFQQHPQVNRIKLNQGEVQRPTVQFIPNAHEGVPKENEIRRPQVTNEIIIHETTTQRIVPTTNRIPIREGNFKKPQPPVNNIKPNDNAGLIISHEFSNYVKPIVSQHVVKEPTNNVNPGVVLQPRPPIVQNVFGSRIEGNIHLQTTSNKKPTVSQGSSNKEVYVRESHVPNTVVQRPEVVAKPIQVQPNLVANHSTITKGKLPEVIETYRKPIRVINNKGVGVSSEIKVSNASSAGGIVVRPENQQTNQINHKESNVIIQPGPNIYANVFEYTRPPPTSERKRYSTTRPRITSLPIDTKPKPGPNPSSQTEQPFNRVYTKSTSNYFGTQNVVINSTPKYKLNIGEIESINEHFANTTMYDIEIMKPPPPIVPEVNMVPPKVEVLTPTDLETQANTPRPYLQGINEVIGMKPPVKPNYSIEMHPPKPVPTQAVRIRRPSTRRTTESPLTKLQTYWDQTVPTTTPTITNKPKVTIHYPEVKRNRTTPNYFEITRKPYLEVRRNNTKLQEEVTTTTLKPVRVYTEMNRTKISDNLNTTKIQEVMIKSKFNYTEIVRNKTNVVTTTTEVVEETTTTTTEHTTTTTTEATTPKQIVIEESVKPVVRNEVTPTLKHTPILPTGTVETVELELPVPTTTRRRVVTSIFKRPINAKPIQPTQTSTVTITITTVVKSLGGPPSTITRLITTTVQSNIVDTITEFHTLLKPTTIAETITTTIKPSTSSLYPSDATYGAYPIKPTAVIEPIEPTIIIEGTASSEDELEDFIIRDTDPPIVEEPSNDSESFFVVMNDKNQGSIVKIPKENRETQHRDEMIANNEVNRILSGEIIIAHPPSLDTNIIISDKCLPECKPSRNELCQRVEGVMRCVCRPGFARMFPDRPCKPTYTYTLNIVLDRHGKDKLHYSDSLNDTSSTQFLKLAEATQDGLHRMVMQSDFRDIYHGVSVKKYEPLADSDAVLNIFTLQLSDNTDQTRLEDVFKKYLRNNNYSLGGTDVYASKEVLNHLRAEDFDECSDSRFHDCSEHSQCFNLRGTYTCSCREGFADLSENMLYPGRICSAELIGCEKCHYHGTCYTRDDDQILCECFQWYAGDSCQVNLKVLLIALVTLGAILFTLLMICIVITCAKRKPKQNPMSFLPQRVPVRRGSTIDRRAMIQDSSSESGHSDTLPYVPKKAPIKGALKKPKYEDQKDRSLTVMIPRAKYHPAPPTSPQVNKNSNFEKRKMSAGSSNEAKLLSYLDAGPSPNKGDQRKFSRASDSYAGSRKTSGALVSAGFEVSATVGPNMGTLGTTCGTEADRSENATLIQKISADLLSSTGTPSQFNTLRKSIADTDEEILENWLDITPRIQTISESRSYDETTIQPPTKTLRSDYDTKSSHHHHDEANTMAERDLGSTFLLPHTHLYKPDRGSDISGFESL</sequence>
<feature type="compositionally biased region" description="Polar residues" evidence="5">
    <location>
        <begin position="1561"/>
        <end position="1589"/>
    </location>
</feature>
<dbReference type="PROSITE" id="PS00010">
    <property type="entry name" value="ASX_HYDROXYL"/>
    <property type="match status" value="1"/>
</dbReference>
<feature type="compositionally biased region" description="Low complexity" evidence="5">
    <location>
        <begin position="1973"/>
        <end position="1983"/>
    </location>
</feature>
<feature type="compositionally biased region" description="Acidic residues" evidence="5">
    <location>
        <begin position="570"/>
        <end position="579"/>
    </location>
</feature>
<feature type="compositionally biased region" description="Basic and acidic residues" evidence="5">
    <location>
        <begin position="5264"/>
        <end position="5279"/>
    </location>
</feature>
<feature type="compositionally biased region" description="Low complexity" evidence="5">
    <location>
        <begin position="606"/>
        <end position="616"/>
    </location>
</feature>
<dbReference type="Proteomes" id="UP000695000">
    <property type="component" value="Unplaced"/>
</dbReference>
<proteinExistence type="predicted"/>
<dbReference type="SMART" id="SM00179">
    <property type="entry name" value="EGF_CA"/>
    <property type="match status" value="1"/>
</dbReference>
<evidence type="ECO:0000256" key="3">
    <source>
        <dbReference type="ARBA" id="ARBA00023157"/>
    </source>
</evidence>
<dbReference type="InterPro" id="IPR000082">
    <property type="entry name" value="SEA_dom"/>
</dbReference>
<feature type="compositionally biased region" description="Low complexity" evidence="5">
    <location>
        <begin position="1590"/>
        <end position="1616"/>
    </location>
</feature>
<keyword evidence="7" id="KW-0732">Signal</keyword>
<keyword evidence="1 4" id="KW-0245">EGF-like domain</keyword>
<feature type="region of interest" description="Disordered" evidence="5">
    <location>
        <begin position="5134"/>
        <end position="5158"/>
    </location>
</feature>
<feature type="region of interest" description="Disordered" evidence="5">
    <location>
        <begin position="3728"/>
        <end position="3789"/>
    </location>
</feature>
<feature type="compositionally biased region" description="Basic residues" evidence="5">
    <location>
        <begin position="1952"/>
        <end position="1962"/>
    </location>
</feature>
<keyword evidence="6" id="KW-0472">Membrane</keyword>
<feature type="region of interest" description="Disordered" evidence="5">
    <location>
        <begin position="4179"/>
        <end position="4220"/>
    </location>
</feature>
<dbReference type="InterPro" id="IPR001881">
    <property type="entry name" value="EGF-like_Ca-bd_dom"/>
</dbReference>
<feature type="compositionally biased region" description="Low complexity" evidence="5">
    <location>
        <begin position="559"/>
        <end position="569"/>
    </location>
</feature>
<feature type="signal peptide" evidence="7">
    <location>
        <begin position="1"/>
        <end position="25"/>
    </location>
</feature>
<feature type="domain" description="EGF-like" evidence="9">
    <location>
        <begin position="4957"/>
        <end position="4992"/>
    </location>
</feature>
<feature type="region of interest" description="Disordered" evidence="5">
    <location>
        <begin position="1445"/>
        <end position="1622"/>
    </location>
</feature>
<dbReference type="InterPro" id="IPR049883">
    <property type="entry name" value="NOTCH1_EGF-like"/>
</dbReference>
<feature type="compositionally biased region" description="Basic and acidic residues" evidence="5">
    <location>
        <begin position="593"/>
        <end position="605"/>
    </location>
</feature>
<dbReference type="PROSITE" id="PS50026">
    <property type="entry name" value="EGF_3"/>
    <property type="match status" value="2"/>
</dbReference>
<evidence type="ECO:0000256" key="1">
    <source>
        <dbReference type="ARBA" id="ARBA00022536"/>
    </source>
</evidence>
<feature type="compositionally biased region" description="Polar residues" evidence="5">
    <location>
        <begin position="5250"/>
        <end position="5263"/>
    </location>
</feature>
<evidence type="ECO:0000256" key="6">
    <source>
        <dbReference type="SAM" id="Phobius"/>
    </source>
</evidence>
<feature type="region of interest" description="Disordered" evidence="5">
    <location>
        <begin position="2284"/>
        <end position="2316"/>
    </location>
</feature>
<feature type="compositionally biased region" description="Basic residues" evidence="5">
    <location>
        <begin position="2295"/>
        <end position="2304"/>
    </location>
</feature>